<keyword evidence="3" id="KW-1133">Transmembrane helix</keyword>
<accession>A0A7R9IIN7</accession>
<evidence type="ECO:0000256" key="4">
    <source>
        <dbReference type="ARBA" id="ARBA00023136"/>
    </source>
</evidence>
<reference evidence="5" key="1">
    <citation type="submission" date="2020-11" db="EMBL/GenBank/DDBJ databases">
        <authorList>
            <person name="Tran Van P."/>
        </authorList>
    </citation>
    <scope>NUCLEOTIDE SEQUENCE</scope>
</reference>
<gene>
    <name evidence="5" type="ORF">TTEB3V08_LOCUS7079</name>
</gene>
<dbReference type="Gene3D" id="1.20.1250.20">
    <property type="entry name" value="MFS general substrate transporter like domains"/>
    <property type="match status" value="1"/>
</dbReference>
<dbReference type="AlphaFoldDB" id="A0A7R9IIN7"/>
<evidence type="ECO:0000256" key="1">
    <source>
        <dbReference type="ARBA" id="ARBA00004370"/>
    </source>
</evidence>
<dbReference type="InterPro" id="IPR047184">
    <property type="entry name" value="KANK1-4"/>
</dbReference>
<dbReference type="InterPro" id="IPR036259">
    <property type="entry name" value="MFS_trans_sf"/>
</dbReference>
<dbReference type="EMBL" id="OE002667">
    <property type="protein sequence ID" value="CAD7459114.1"/>
    <property type="molecule type" value="Genomic_DNA"/>
</dbReference>
<dbReference type="GO" id="GO:0005737">
    <property type="term" value="C:cytoplasm"/>
    <property type="evidence" value="ECO:0007669"/>
    <property type="project" value="TreeGrafter"/>
</dbReference>
<keyword evidence="4" id="KW-0472">Membrane</keyword>
<name>A0A7R9IIN7_9NEOP</name>
<dbReference type="GO" id="GO:0005856">
    <property type="term" value="C:cytoskeleton"/>
    <property type="evidence" value="ECO:0007669"/>
    <property type="project" value="TreeGrafter"/>
</dbReference>
<keyword evidence="2" id="KW-0812">Transmembrane</keyword>
<dbReference type="PANTHER" id="PTHR24168:SF21">
    <property type="entry name" value="KANK, ISOFORM D"/>
    <property type="match status" value="1"/>
</dbReference>
<dbReference type="Pfam" id="PF00083">
    <property type="entry name" value="Sugar_tr"/>
    <property type="match status" value="1"/>
</dbReference>
<dbReference type="PANTHER" id="PTHR24168">
    <property type="entry name" value="KN MOTIF AND ANKYRIN REPEAT DOMAIN-CONTAINING"/>
    <property type="match status" value="1"/>
</dbReference>
<protein>
    <submittedName>
        <fullName evidence="5">Uncharacterized protein</fullName>
    </submittedName>
</protein>
<comment type="subcellular location">
    <subcellularLocation>
        <location evidence="1">Membrane</location>
    </subcellularLocation>
</comment>
<organism evidence="5">
    <name type="scientific">Timema tahoe</name>
    <dbReference type="NCBI Taxonomy" id="61484"/>
    <lineage>
        <taxon>Eukaryota</taxon>
        <taxon>Metazoa</taxon>
        <taxon>Ecdysozoa</taxon>
        <taxon>Arthropoda</taxon>
        <taxon>Hexapoda</taxon>
        <taxon>Insecta</taxon>
        <taxon>Pterygota</taxon>
        <taxon>Neoptera</taxon>
        <taxon>Polyneoptera</taxon>
        <taxon>Phasmatodea</taxon>
        <taxon>Timematodea</taxon>
        <taxon>Timematoidea</taxon>
        <taxon>Timematidae</taxon>
        <taxon>Timema</taxon>
    </lineage>
</organism>
<evidence type="ECO:0000256" key="2">
    <source>
        <dbReference type="ARBA" id="ARBA00022692"/>
    </source>
</evidence>
<evidence type="ECO:0000256" key="3">
    <source>
        <dbReference type="ARBA" id="ARBA00022989"/>
    </source>
</evidence>
<dbReference type="GO" id="GO:0022857">
    <property type="term" value="F:transmembrane transporter activity"/>
    <property type="evidence" value="ECO:0007669"/>
    <property type="project" value="InterPro"/>
</dbReference>
<dbReference type="SUPFAM" id="SSF103473">
    <property type="entry name" value="MFS general substrate transporter"/>
    <property type="match status" value="1"/>
</dbReference>
<dbReference type="InterPro" id="IPR005828">
    <property type="entry name" value="MFS_sugar_transport-like"/>
</dbReference>
<proteinExistence type="predicted"/>
<evidence type="ECO:0000313" key="5">
    <source>
        <dbReference type="EMBL" id="CAD7459114.1"/>
    </source>
</evidence>
<dbReference type="GO" id="GO:0030837">
    <property type="term" value="P:negative regulation of actin filament polymerization"/>
    <property type="evidence" value="ECO:0007669"/>
    <property type="project" value="InterPro"/>
</dbReference>
<dbReference type="GO" id="GO:0016020">
    <property type="term" value="C:membrane"/>
    <property type="evidence" value="ECO:0007669"/>
    <property type="project" value="UniProtKB-SubCell"/>
</dbReference>
<sequence length="579" mass="64456">MSCTSLPLMVDPPTLAANFFLIGTGCFPGPGFFNASSGGLLPTPTPTLFFLLHGGLHLDVKQLQSPKTLQQPSTPSAMVLMVPVGAISAGVIMETYGRLNAIRLGAIPAIIGWIMIASGRNFTVLLIGRMFTGVSSENDIGKLAPVSPDFSGSLKSLRNMLNSYDEIVKLSTLLNKAQLSKVLYCSHCCYGYLTLTLDTGSRPAALMVSPMLFAEYWILLLKVLSSRNNVLNCYRSNALVPQDLPRAAPSPDIERKMTFFVLAYHTFDTPAPIDILLGADLFAQIMTGEQYILGKDLPIAFSTIFGVVLVELTPYSTPSELQGEDTIEDALLHQDELTKLGKLGGLEVRKWSSNTSQLIDSVSQDHRETHLYCRTPEQPLLSILELQINLRPYYQRSIFTTQGTKKKRNPEKLNVRVEMQTCLAPKDVTATTVFATLALHEMQQTQKEKPNIRQQMALSLERMKELEDQVKLIPIFQVQLSVLKEEKRKLLLQIRAEEIVKINRANAKSKDDKRLGINTRSATNSPVPERLMLVSVTYMCSGGSCDYFRYKQYTGLGRKPTSRACSWWRTKNGFDFVVQ</sequence>